<accession>A0A0F9ILZ1</accession>
<dbReference type="AlphaFoldDB" id="A0A0F9ILZ1"/>
<proteinExistence type="predicted"/>
<feature type="non-terminal residue" evidence="1">
    <location>
        <position position="44"/>
    </location>
</feature>
<protein>
    <submittedName>
        <fullName evidence="1">Uncharacterized protein</fullName>
    </submittedName>
</protein>
<evidence type="ECO:0000313" key="1">
    <source>
        <dbReference type="EMBL" id="KKL88237.1"/>
    </source>
</evidence>
<organism evidence="1">
    <name type="scientific">marine sediment metagenome</name>
    <dbReference type="NCBI Taxonomy" id="412755"/>
    <lineage>
        <taxon>unclassified sequences</taxon>
        <taxon>metagenomes</taxon>
        <taxon>ecological metagenomes</taxon>
    </lineage>
</organism>
<reference evidence="1" key="1">
    <citation type="journal article" date="2015" name="Nature">
        <title>Complex archaea that bridge the gap between prokaryotes and eukaryotes.</title>
        <authorList>
            <person name="Spang A."/>
            <person name="Saw J.H."/>
            <person name="Jorgensen S.L."/>
            <person name="Zaremba-Niedzwiedzka K."/>
            <person name="Martijn J."/>
            <person name="Lind A.E."/>
            <person name="van Eijk R."/>
            <person name="Schleper C."/>
            <person name="Guy L."/>
            <person name="Ettema T.J."/>
        </authorList>
    </citation>
    <scope>NUCLEOTIDE SEQUENCE</scope>
</reference>
<sequence>MLLRAENGLAKNAIRPIRKARDEIRLRLMQLTIREKAGESISLL</sequence>
<dbReference type="EMBL" id="LAZR01020621">
    <property type="protein sequence ID" value="KKL88237.1"/>
    <property type="molecule type" value="Genomic_DNA"/>
</dbReference>
<gene>
    <name evidence="1" type="ORF">LCGC14_1926700</name>
</gene>
<name>A0A0F9ILZ1_9ZZZZ</name>
<comment type="caution">
    <text evidence="1">The sequence shown here is derived from an EMBL/GenBank/DDBJ whole genome shotgun (WGS) entry which is preliminary data.</text>
</comment>